<accession>A0A438CA95</accession>
<protein>
    <recommendedName>
        <fullName evidence="3">NB-ARC domain-containing protein</fullName>
    </recommendedName>
</protein>
<dbReference type="SUPFAM" id="SSF52540">
    <property type="entry name" value="P-loop containing nucleoside triphosphate hydrolases"/>
    <property type="match status" value="1"/>
</dbReference>
<dbReference type="OrthoDB" id="6161812at2759"/>
<dbReference type="InterPro" id="IPR027417">
    <property type="entry name" value="P-loop_NTPase"/>
</dbReference>
<sequence length="81" mass="9260">MKEIGEAKLGRKLCEFLKHKKCLVVMDDAWSSLRNDEIALRATNSQAFIHNLGFMDKDESWQLFLKKTFGGRSTTSTTSTF</sequence>
<dbReference type="Proteomes" id="UP000288805">
    <property type="component" value="Unassembled WGS sequence"/>
</dbReference>
<evidence type="ECO:0000313" key="2">
    <source>
        <dbReference type="Proteomes" id="UP000288805"/>
    </source>
</evidence>
<name>A0A438CA95_VITVI</name>
<comment type="caution">
    <text evidence="1">The sequence shown here is derived from an EMBL/GenBank/DDBJ whole genome shotgun (WGS) entry which is preliminary data.</text>
</comment>
<dbReference type="AlphaFoldDB" id="A0A438CA95"/>
<evidence type="ECO:0008006" key="3">
    <source>
        <dbReference type="Google" id="ProtNLM"/>
    </source>
</evidence>
<organism evidence="1 2">
    <name type="scientific">Vitis vinifera</name>
    <name type="common">Grape</name>
    <dbReference type="NCBI Taxonomy" id="29760"/>
    <lineage>
        <taxon>Eukaryota</taxon>
        <taxon>Viridiplantae</taxon>
        <taxon>Streptophyta</taxon>
        <taxon>Embryophyta</taxon>
        <taxon>Tracheophyta</taxon>
        <taxon>Spermatophyta</taxon>
        <taxon>Magnoliopsida</taxon>
        <taxon>eudicotyledons</taxon>
        <taxon>Gunneridae</taxon>
        <taxon>Pentapetalae</taxon>
        <taxon>rosids</taxon>
        <taxon>Vitales</taxon>
        <taxon>Vitaceae</taxon>
        <taxon>Viteae</taxon>
        <taxon>Vitis</taxon>
    </lineage>
</organism>
<proteinExistence type="predicted"/>
<evidence type="ECO:0000313" key="1">
    <source>
        <dbReference type="EMBL" id="RVW20164.1"/>
    </source>
</evidence>
<gene>
    <name evidence="1" type="ORF">CK203_108716</name>
</gene>
<reference evidence="1 2" key="1">
    <citation type="journal article" date="2018" name="PLoS Genet.">
        <title>Population sequencing reveals clonal diversity and ancestral inbreeding in the grapevine cultivar Chardonnay.</title>
        <authorList>
            <person name="Roach M.J."/>
            <person name="Johnson D.L."/>
            <person name="Bohlmann J."/>
            <person name="van Vuuren H.J."/>
            <person name="Jones S.J."/>
            <person name="Pretorius I.S."/>
            <person name="Schmidt S.A."/>
            <person name="Borneman A.R."/>
        </authorList>
    </citation>
    <scope>NUCLEOTIDE SEQUENCE [LARGE SCALE GENOMIC DNA]</scope>
    <source>
        <strain evidence="2">cv. Chardonnay</strain>
        <tissue evidence="1">Leaf</tissue>
    </source>
</reference>
<dbReference type="EMBL" id="QGNW01002390">
    <property type="protein sequence ID" value="RVW20164.1"/>
    <property type="molecule type" value="Genomic_DNA"/>
</dbReference>